<feature type="binding site" evidence="6">
    <location>
        <position position="69"/>
    </location>
    <ligand>
        <name>[4Fe-4S] cluster</name>
        <dbReference type="ChEBI" id="CHEBI:49883"/>
        <note>4Fe-4S-S-AdoMet</note>
    </ligand>
</feature>
<evidence type="ECO:0000256" key="6">
    <source>
        <dbReference type="PIRSR" id="PIRSR004869-50"/>
    </source>
</evidence>
<proteinExistence type="predicted"/>
<dbReference type="NCBIfam" id="TIGR04337">
    <property type="entry name" value="AmmeMemoSam_rS"/>
    <property type="match status" value="1"/>
</dbReference>
<comment type="cofactor">
    <cofactor evidence="6">
        <name>[4Fe-4S] cluster</name>
        <dbReference type="ChEBI" id="CHEBI:49883"/>
    </cofactor>
    <text evidence="6">Binds 1 [4Fe-4S] cluster. The cluster is coordinated with 3 cysteines and an exchangeable S-adenosyl-L-methionine.</text>
</comment>
<keyword evidence="2 6" id="KW-0949">S-adenosyl-L-methionine</keyword>
<name>C0C4M3_9FIRM</name>
<sequence length="267" mass="30118">MHRCVLDEGQTGRCRARMNRGGEIICGNYGHITALALDPIEKKPLRRFFPGTKVLSVGSYGCNLNCPFCQNHDISMRGEDRRRNVFLTPEELAERAAELGEKGNIGIAFTYNEPMISYEYIRDTALLVRKAKMKSVVVTNGSVTEETLRRVLPYIDAMNIDLKGFTEEYYHMLGGDLETVKHFIQCAAQECHVELTTLIVPGKNDSAGEMRELARWAAGIDRKLPLHVTRFFPAFRMEDGCPTDIQTVYRLAGEAAKYLDHVYTGNC</sequence>
<dbReference type="HOGENOM" id="CLU_044176_1_1_9"/>
<evidence type="ECO:0000313" key="9">
    <source>
        <dbReference type="Proteomes" id="UP000004893"/>
    </source>
</evidence>
<protein>
    <submittedName>
        <fullName evidence="8">Radical SAM domain protein</fullName>
    </submittedName>
</protein>
<dbReference type="PANTHER" id="PTHR30352:SF5">
    <property type="entry name" value="PYRUVATE FORMATE-LYASE 1-ACTIVATING ENZYME"/>
    <property type="match status" value="1"/>
</dbReference>
<dbReference type="Pfam" id="PF04055">
    <property type="entry name" value="Radical_SAM"/>
    <property type="match status" value="1"/>
</dbReference>
<reference evidence="8" key="2">
    <citation type="submission" date="2013-06" db="EMBL/GenBank/DDBJ databases">
        <title>Draft genome sequence of Clostridium hylemonae (DSM 15053).</title>
        <authorList>
            <person name="Sudarsanam P."/>
            <person name="Ley R."/>
            <person name="Guruge J."/>
            <person name="Turnbaugh P.J."/>
            <person name="Mahowald M."/>
            <person name="Liep D."/>
            <person name="Gordon J."/>
        </authorList>
    </citation>
    <scope>NUCLEOTIDE SEQUENCE</scope>
    <source>
        <strain evidence="8">DSM 15053</strain>
    </source>
</reference>
<accession>C0C4M3</accession>
<comment type="caution">
    <text evidence="8">The sequence shown here is derived from an EMBL/GenBank/DDBJ whole genome shotgun (WGS) entry which is preliminary data.</text>
</comment>
<keyword evidence="1" id="KW-0004">4Fe-4S</keyword>
<dbReference type="eggNOG" id="COG1180">
    <property type="taxonomic scope" value="Bacteria"/>
</dbReference>
<gene>
    <name evidence="8" type="ORF">CLOHYLEM_07039</name>
</gene>
<dbReference type="InterPro" id="IPR034457">
    <property type="entry name" value="Organic_radical-activating"/>
</dbReference>
<keyword evidence="3 6" id="KW-0479">Metal-binding</keyword>
<dbReference type="InterPro" id="IPR027596">
    <property type="entry name" value="AmmeMemoSam_rS"/>
</dbReference>
<dbReference type="GO" id="GO:0003824">
    <property type="term" value="F:catalytic activity"/>
    <property type="evidence" value="ECO:0007669"/>
    <property type="project" value="InterPro"/>
</dbReference>
<evidence type="ECO:0000256" key="3">
    <source>
        <dbReference type="ARBA" id="ARBA00022723"/>
    </source>
</evidence>
<dbReference type="InterPro" id="IPR016431">
    <property type="entry name" value="Pyrv-formate_lyase-activ_prd"/>
</dbReference>
<dbReference type="PIRSF" id="PIRSF004869">
    <property type="entry name" value="PflX_prd"/>
    <property type="match status" value="1"/>
</dbReference>
<evidence type="ECO:0000256" key="5">
    <source>
        <dbReference type="ARBA" id="ARBA00023014"/>
    </source>
</evidence>
<feature type="binding site" evidence="6">
    <location>
        <position position="62"/>
    </location>
    <ligand>
        <name>[4Fe-4S] cluster</name>
        <dbReference type="ChEBI" id="CHEBI:49883"/>
        <note>4Fe-4S-S-AdoMet</note>
    </ligand>
</feature>
<evidence type="ECO:0000256" key="4">
    <source>
        <dbReference type="ARBA" id="ARBA00023004"/>
    </source>
</evidence>
<dbReference type="SFLD" id="SFLDS00029">
    <property type="entry name" value="Radical_SAM"/>
    <property type="match status" value="1"/>
</dbReference>
<dbReference type="SFLD" id="SFLDG01101">
    <property type="entry name" value="Uncharacterised_Radical_SAM_Su"/>
    <property type="match status" value="1"/>
</dbReference>
<dbReference type="STRING" id="553973.CLOHYLEM_07039"/>
<evidence type="ECO:0000256" key="2">
    <source>
        <dbReference type="ARBA" id="ARBA00022691"/>
    </source>
</evidence>
<dbReference type="GO" id="GO:0046872">
    <property type="term" value="F:metal ion binding"/>
    <property type="evidence" value="ECO:0007669"/>
    <property type="project" value="UniProtKB-KW"/>
</dbReference>
<organism evidence="8 9">
    <name type="scientific">[Clostridium] hylemonae DSM 15053</name>
    <dbReference type="NCBI Taxonomy" id="553973"/>
    <lineage>
        <taxon>Bacteria</taxon>
        <taxon>Bacillati</taxon>
        <taxon>Bacillota</taxon>
        <taxon>Clostridia</taxon>
        <taxon>Lachnospirales</taxon>
        <taxon>Lachnospiraceae</taxon>
    </lineage>
</organism>
<dbReference type="AlphaFoldDB" id="C0C4M3"/>
<dbReference type="PANTHER" id="PTHR30352">
    <property type="entry name" value="PYRUVATE FORMATE-LYASE-ACTIVATING ENZYME"/>
    <property type="match status" value="1"/>
</dbReference>
<dbReference type="PROSITE" id="PS51918">
    <property type="entry name" value="RADICAL_SAM"/>
    <property type="match status" value="1"/>
</dbReference>
<keyword evidence="5 6" id="KW-0411">Iron-sulfur</keyword>
<dbReference type="CDD" id="cd01335">
    <property type="entry name" value="Radical_SAM"/>
    <property type="match status" value="1"/>
</dbReference>
<dbReference type="InterPro" id="IPR007197">
    <property type="entry name" value="rSAM"/>
</dbReference>
<dbReference type="Proteomes" id="UP000004893">
    <property type="component" value="Unassembled WGS sequence"/>
</dbReference>
<dbReference type="InterPro" id="IPR013785">
    <property type="entry name" value="Aldolase_TIM"/>
</dbReference>
<keyword evidence="9" id="KW-1185">Reference proteome</keyword>
<reference evidence="8" key="1">
    <citation type="submission" date="2009-02" db="EMBL/GenBank/DDBJ databases">
        <authorList>
            <person name="Fulton L."/>
            <person name="Clifton S."/>
            <person name="Fulton B."/>
            <person name="Xu J."/>
            <person name="Minx P."/>
            <person name="Pepin K.H."/>
            <person name="Johnson M."/>
            <person name="Bhonagiri V."/>
            <person name="Nash W.E."/>
            <person name="Mardis E.R."/>
            <person name="Wilson R.K."/>
        </authorList>
    </citation>
    <scope>NUCLEOTIDE SEQUENCE [LARGE SCALE GENOMIC DNA]</scope>
    <source>
        <strain evidence="8">DSM 15053</strain>
    </source>
</reference>
<feature type="binding site" evidence="6">
    <location>
        <position position="66"/>
    </location>
    <ligand>
        <name>[4Fe-4S] cluster</name>
        <dbReference type="ChEBI" id="CHEBI:49883"/>
        <note>4Fe-4S-S-AdoMet</note>
    </ligand>
</feature>
<dbReference type="SUPFAM" id="SSF102114">
    <property type="entry name" value="Radical SAM enzymes"/>
    <property type="match status" value="1"/>
</dbReference>
<feature type="domain" description="Radical SAM core" evidence="7">
    <location>
        <begin position="47"/>
        <end position="266"/>
    </location>
</feature>
<keyword evidence="4 6" id="KW-0408">Iron</keyword>
<dbReference type="Gene3D" id="3.20.20.70">
    <property type="entry name" value="Aldolase class I"/>
    <property type="match status" value="1"/>
</dbReference>
<evidence type="ECO:0000313" key="8">
    <source>
        <dbReference type="EMBL" id="EEG73016.1"/>
    </source>
</evidence>
<dbReference type="EMBL" id="ABYI02000034">
    <property type="protein sequence ID" value="EEG73016.1"/>
    <property type="molecule type" value="Genomic_DNA"/>
</dbReference>
<evidence type="ECO:0000256" key="1">
    <source>
        <dbReference type="ARBA" id="ARBA00022485"/>
    </source>
</evidence>
<evidence type="ECO:0000259" key="7">
    <source>
        <dbReference type="PROSITE" id="PS51918"/>
    </source>
</evidence>
<dbReference type="GO" id="GO:0051539">
    <property type="term" value="F:4 iron, 4 sulfur cluster binding"/>
    <property type="evidence" value="ECO:0007669"/>
    <property type="project" value="UniProtKB-KW"/>
</dbReference>
<dbReference type="InterPro" id="IPR058240">
    <property type="entry name" value="rSAM_sf"/>
</dbReference>